<name>A0AAD8UJ27_GLOAC</name>
<accession>A0AAD8UJ27</accession>
<evidence type="ECO:0000256" key="1">
    <source>
        <dbReference type="ARBA" id="ARBA00001961"/>
    </source>
</evidence>
<protein>
    <recommendedName>
        <fullName evidence="8">Prolyl 4-hydroxylase alpha subunit domain-containing protein</fullName>
    </recommendedName>
</protein>
<keyword evidence="5" id="KW-0408">Iron</keyword>
<dbReference type="PANTHER" id="PTHR10869">
    <property type="entry name" value="PROLYL 4-HYDROXYLASE ALPHA SUBUNIT"/>
    <property type="match status" value="1"/>
</dbReference>
<keyword evidence="7" id="KW-0732">Signal</keyword>
<dbReference type="EMBL" id="JAHMHS010000097">
    <property type="protein sequence ID" value="KAK1719361.1"/>
    <property type="molecule type" value="Genomic_DNA"/>
</dbReference>
<keyword evidence="2" id="KW-0479">Metal-binding</keyword>
<evidence type="ECO:0000256" key="7">
    <source>
        <dbReference type="SAM" id="SignalP"/>
    </source>
</evidence>
<dbReference type="SMART" id="SM00702">
    <property type="entry name" value="P4Hc"/>
    <property type="match status" value="1"/>
</dbReference>
<evidence type="ECO:0000259" key="8">
    <source>
        <dbReference type="SMART" id="SM00702"/>
    </source>
</evidence>
<feature type="domain" description="Prolyl 4-hydroxylase alpha subunit" evidence="8">
    <location>
        <begin position="152"/>
        <end position="392"/>
    </location>
</feature>
<feature type="region of interest" description="Disordered" evidence="6">
    <location>
        <begin position="33"/>
        <end position="72"/>
    </location>
</feature>
<dbReference type="GO" id="GO:0005506">
    <property type="term" value="F:iron ion binding"/>
    <property type="evidence" value="ECO:0007669"/>
    <property type="project" value="InterPro"/>
</dbReference>
<keyword evidence="4" id="KW-0560">Oxidoreductase</keyword>
<evidence type="ECO:0000256" key="4">
    <source>
        <dbReference type="ARBA" id="ARBA00023002"/>
    </source>
</evidence>
<dbReference type="Proteomes" id="UP001244207">
    <property type="component" value="Unassembled WGS sequence"/>
</dbReference>
<feature type="chain" id="PRO_5041994862" description="Prolyl 4-hydroxylase alpha subunit domain-containing protein" evidence="7">
    <location>
        <begin position="22"/>
        <end position="412"/>
    </location>
</feature>
<dbReference type="GO" id="GO:0004656">
    <property type="term" value="F:procollagen-proline 4-dioxygenase activity"/>
    <property type="evidence" value="ECO:0007669"/>
    <property type="project" value="TreeGrafter"/>
</dbReference>
<feature type="compositionally biased region" description="Polar residues" evidence="6">
    <location>
        <begin position="47"/>
        <end position="66"/>
    </location>
</feature>
<keyword evidence="10" id="KW-1185">Reference proteome</keyword>
<dbReference type="PANTHER" id="PTHR10869:SF241">
    <property type="entry name" value="FE2OG DIOXYGENASE DOMAIN-CONTAINING PROTEIN"/>
    <property type="match status" value="1"/>
</dbReference>
<evidence type="ECO:0000256" key="6">
    <source>
        <dbReference type="SAM" id="MobiDB-lite"/>
    </source>
</evidence>
<dbReference type="GeneID" id="85392862"/>
<dbReference type="RefSeq" id="XP_060361445.1">
    <property type="nucleotide sequence ID" value="XM_060508963.1"/>
</dbReference>
<comment type="caution">
    <text evidence="9">The sequence shown here is derived from an EMBL/GenBank/DDBJ whole genome shotgun (WGS) entry which is preliminary data.</text>
</comment>
<dbReference type="GO" id="GO:0031418">
    <property type="term" value="F:L-ascorbic acid binding"/>
    <property type="evidence" value="ECO:0007669"/>
    <property type="project" value="InterPro"/>
</dbReference>
<sequence>MSLREKRWCMCLLLRLQASSSWPNPHIELPLTFNNSANNSDHHNNHQPSTPTNIKHHSQTSQNFPKKTSKEPIFPYQERKSDIMPIADLIPAALKPKPPKRAAPKPQKTSYTSNEVPIPPDFLSVPLPASAPAVTLQKLDWSKTALPENGPLYAVVLDNVLTPDECAQLLRMAEASATDRGPDPDKDEPWRPAMVNMGPGWEILEPEYRNSDRIIWDQQEVVDRLWGRCRLAPGLEEQLAGIEGVRRPGKGFETSWVFKRFNKRMRFLKYQKGQFFRRELSPPPPLILLSRVADFDIAHCDGPYGEEAEDGTVLRTHYTVHLYLNDSVAEAGKDIGADLVGGATSFLSGDEKRKVDVDPKAGRVLIFQHSRLYHSGDDVVKGTKYTMRTDILYELIKTKIEDEAEGDEAMAA</sequence>
<proteinExistence type="predicted"/>
<evidence type="ECO:0000256" key="5">
    <source>
        <dbReference type="ARBA" id="ARBA00023004"/>
    </source>
</evidence>
<evidence type="ECO:0000256" key="3">
    <source>
        <dbReference type="ARBA" id="ARBA00022964"/>
    </source>
</evidence>
<organism evidence="9 10">
    <name type="scientific">Glomerella acutata</name>
    <name type="common">Colletotrichum acutatum</name>
    <dbReference type="NCBI Taxonomy" id="27357"/>
    <lineage>
        <taxon>Eukaryota</taxon>
        <taxon>Fungi</taxon>
        <taxon>Dikarya</taxon>
        <taxon>Ascomycota</taxon>
        <taxon>Pezizomycotina</taxon>
        <taxon>Sordariomycetes</taxon>
        <taxon>Hypocreomycetidae</taxon>
        <taxon>Glomerellales</taxon>
        <taxon>Glomerellaceae</taxon>
        <taxon>Colletotrichum</taxon>
        <taxon>Colletotrichum acutatum species complex</taxon>
    </lineage>
</organism>
<dbReference type="Gene3D" id="2.60.120.620">
    <property type="entry name" value="q2cbj1_9rhob like domain"/>
    <property type="match status" value="1"/>
</dbReference>
<reference evidence="9" key="1">
    <citation type="submission" date="2021-12" db="EMBL/GenBank/DDBJ databases">
        <title>Comparative genomics, transcriptomics and evolutionary studies reveal genomic signatures of adaptation to plant cell wall in hemibiotrophic fungi.</title>
        <authorList>
            <consortium name="DOE Joint Genome Institute"/>
            <person name="Baroncelli R."/>
            <person name="Diaz J.F."/>
            <person name="Benocci T."/>
            <person name="Peng M."/>
            <person name="Battaglia E."/>
            <person name="Haridas S."/>
            <person name="Andreopoulos W."/>
            <person name="Labutti K."/>
            <person name="Pangilinan J."/>
            <person name="Floch G.L."/>
            <person name="Makela M.R."/>
            <person name="Henrissat B."/>
            <person name="Grigoriev I.V."/>
            <person name="Crouch J.A."/>
            <person name="De Vries R.P."/>
            <person name="Sukno S.A."/>
            <person name="Thon M.R."/>
        </authorList>
    </citation>
    <scope>NUCLEOTIDE SEQUENCE</scope>
    <source>
        <strain evidence="9">CBS 112980</strain>
    </source>
</reference>
<evidence type="ECO:0000313" key="10">
    <source>
        <dbReference type="Proteomes" id="UP001244207"/>
    </source>
</evidence>
<keyword evidence="3" id="KW-0223">Dioxygenase</keyword>
<dbReference type="InterPro" id="IPR006620">
    <property type="entry name" value="Pro_4_hyd_alph"/>
</dbReference>
<evidence type="ECO:0000313" key="9">
    <source>
        <dbReference type="EMBL" id="KAK1719361.1"/>
    </source>
</evidence>
<feature type="signal peptide" evidence="7">
    <location>
        <begin position="1"/>
        <end position="21"/>
    </location>
</feature>
<dbReference type="GO" id="GO:0005783">
    <property type="term" value="C:endoplasmic reticulum"/>
    <property type="evidence" value="ECO:0007669"/>
    <property type="project" value="TreeGrafter"/>
</dbReference>
<evidence type="ECO:0000256" key="2">
    <source>
        <dbReference type="ARBA" id="ARBA00022723"/>
    </source>
</evidence>
<gene>
    <name evidence="9" type="ORF">BDZ83DRAFT_632356</name>
</gene>
<dbReference type="AlphaFoldDB" id="A0AAD8UJ27"/>
<dbReference type="InterPro" id="IPR045054">
    <property type="entry name" value="P4HA-like"/>
</dbReference>
<comment type="cofactor">
    <cofactor evidence="1">
        <name>L-ascorbate</name>
        <dbReference type="ChEBI" id="CHEBI:38290"/>
    </cofactor>
</comment>
<feature type="region of interest" description="Disordered" evidence="6">
    <location>
        <begin position="92"/>
        <end position="115"/>
    </location>
</feature>